<reference evidence="1" key="2">
    <citation type="submission" date="2019-01" db="UniProtKB">
        <authorList>
            <consortium name="EnsemblPlants"/>
        </authorList>
    </citation>
    <scope>IDENTIFICATION</scope>
    <source>
        <strain evidence="1">cv. Heinz 1706</strain>
    </source>
</reference>
<dbReference type="Proteomes" id="UP000004994">
    <property type="component" value="Chromosome 6"/>
</dbReference>
<evidence type="ECO:0000313" key="1">
    <source>
        <dbReference type="EnsemblPlants" id="Solyc06g054317.1.1"/>
    </source>
</evidence>
<proteinExistence type="predicted"/>
<evidence type="ECO:0000313" key="2">
    <source>
        <dbReference type="Proteomes" id="UP000004994"/>
    </source>
</evidence>
<organism evidence="1">
    <name type="scientific">Solanum lycopersicum</name>
    <name type="common">Tomato</name>
    <name type="synonym">Lycopersicon esculentum</name>
    <dbReference type="NCBI Taxonomy" id="4081"/>
    <lineage>
        <taxon>Eukaryota</taxon>
        <taxon>Viridiplantae</taxon>
        <taxon>Streptophyta</taxon>
        <taxon>Embryophyta</taxon>
        <taxon>Tracheophyta</taxon>
        <taxon>Spermatophyta</taxon>
        <taxon>Magnoliopsida</taxon>
        <taxon>eudicotyledons</taxon>
        <taxon>Gunneridae</taxon>
        <taxon>Pentapetalae</taxon>
        <taxon>asterids</taxon>
        <taxon>lamiids</taxon>
        <taxon>Solanales</taxon>
        <taxon>Solanaceae</taxon>
        <taxon>Solanoideae</taxon>
        <taxon>Solaneae</taxon>
        <taxon>Solanum</taxon>
        <taxon>Solanum subgen. Lycopersicon</taxon>
    </lineage>
</organism>
<reference evidence="1" key="1">
    <citation type="journal article" date="2012" name="Nature">
        <title>The tomato genome sequence provides insights into fleshy fruit evolution.</title>
        <authorList>
            <consortium name="Tomato Genome Consortium"/>
        </authorList>
    </citation>
    <scope>NUCLEOTIDE SEQUENCE [LARGE SCALE GENOMIC DNA]</scope>
    <source>
        <strain evidence="1">cv. Heinz 1706</strain>
    </source>
</reference>
<sequence>MYFDPPVKKEKSDEQIKMNQLQDAVLLEGFIWGMNVDSRELPTRIVGVNEGTPYWMAPEVILQTVHSLSIEVQLSTYFFVSPKAMKVFFSHPNEKVQGHFISLNKYE</sequence>
<dbReference type="AlphaFoldDB" id="A0A3Q7GWR2"/>
<name>A0A3Q7GWR2_SOLLC</name>
<dbReference type="EnsemblPlants" id="Solyc06g054317.1.1">
    <property type="protein sequence ID" value="Solyc06g054317.1.1"/>
    <property type="gene ID" value="Solyc06g054317.1"/>
</dbReference>
<accession>A0A3Q7GWR2</accession>
<dbReference type="InParanoid" id="A0A3Q7GWR2"/>
<protein>
    <submittedName>
        <fullName evidence="1">Uncharacterized protein</fullName>
    </submittedName>
</protein>
<keyword evidence="2" id="KW-1185">Reference proteome</keyword>
<dbReference type="Gramene" id="Solyc06g054317.1.1">
    <property type="protein sequence ID" value="Solyc06g054317.1.1"/>
    <property type="gene ID" value="Solyc06g054317.1"/>
</dbReference>